<comment type="caution">
    <text evidence="2">The sequence shown here is derived from an EMBL/GenBank/DDBJ whole genome shotgun (WGS) entry which is preliminary data.</text>
</comment>
<dbReference type="AlphaFoldDB" id="A0A917AFP0"/>
<dbReference type="Pfam" id="PF07330">
    <property type="entry name" value="DUF1467"/>
    <property type="match status" value="1"/>
</dbReference>
<keyword evidence="1" id="KW-1133">Transmembrane helix</keyword>
<keyword evidence="1" id="KW-0812">Transmembrane</keyword>
<reference evidence="2" key="1">
    <citation type="journal article" date="2014" name="Int. J. Syst. Evol. Microbiol.">
        <title>Complete genome sequence of Corynebacterium casei LMG S-19264T (=DSM 44701T), isolated from a smear-ripened cheese.</title>
        <authorList>
            <consortium name="US DOE Joint Genome Institute (JGI-PGF)"/>
            <person name="Walter F."/>
            <person name="Albersmeier A."/>
            <person name="Kalinowski J."/>
            <person name="Ruckert C."/>
        </authorList>
    </citation>
    <scope>NUCLEOTIDE SEQUENCE</scope>
    <source>
        <strain evidence="2">CGMCC 1.16012</strain>
    </source>
</reference>
<evidence type="ECO:0000256" key="1">
    <source>
        <dbReference type="SAM" id="Phobius"/>
    </source>
</evidence>
<name>A0A917AFP0_9RHOB</name>
<keyword evidence="1" id="KW-0472">Membrane</keyword>
<proteinExistence type="predicted"/>
<gene>
    <name evidence="2" type="ORF">GCM10011517_14650</name>
</gene>
<dbReference type="InterPro" id="IPR009935">
    <property type="entry name" value="DUF1467"/>
</dbReference>
<dbReference type="OrthoDB" id="9804637at2"/>
<dbReference type="EMBL" id="BMKN01000001">
    <property type="protein sequence ID" value="GGE47912.1"/>
    <property type="molecule type" value="Genomic_DNA"/>
</dbReference>
<accession>A0A917AFP0</accession>
<protein>
    <submittedName>
        <fullName evidence="2">Uncharacterized protein</fullName>
    </submittedName>
</protein>
<organism evidence="2 3">
    <name type="scientific">Actibacterium pelagium</name>
    <dbReference type="NCBI Taxonomy" id="2029103"/>
    <lineage>
        <taxon>Bacteria</taxon>
        <taxon>Pseudomonadati</taxon>
        <taxon>Pseudomonadota</taxon>
        <taxon>Alphaproteobacteria</taxon>
        <taxon>Rhodobacterales</taxon>
        <taxon>Roseobacteraceae</taxon>
        <taxon>Actibacterium</taxon>
    </lineage>
</organism>
<reference evidence="2" key="2">
    <citation type="submission" date="2020-09" db="EMBL/GenBank/DDBJ databases">
        <authorList>
            <person name="Sun Q."/>
            <person name="Zhou Y."/>
        </authorList>
    </citation>
    <scope>NUCLEOTIDE SEQUENCE</scope>
    <source>
        <strain evidence="2">CGMCC 1.16012</strain>
    </source>
</reference>
<dbReference type="Proteomes" id="UP000606730">
    <property type="component" value="Unassembled WGS sequence"/>
</dbReference>
<evidence type="ECO:0000313" key="2">
    <source>
        <dbReference type="EMBL" id="GGE47912.1"/>
    </source>
</evidence>
<dbReference type="RefSeq" id="WP_095595734.1">
    <property type="nucleotide sequence ID" value="NZ_BMKN01000001.1"/>
</dbReference>
<feature type="transmembrane region" description="Helical" evidence="1">
    <location>
        <begin position="54"/>
        <end position="76"/>
    </location>
</feature>
<sequence length="94" mass="10327">MAITSALVLLAVCWFMTLFIVLPFMARTQGEEGDVVPGTHASAPADFKPRKVAIRVTLIAVPIWVVLTAIILSGVINPRDFDWTERLPRPTAPE</sequence>
<keyword evidence="3" id="KW-1185">Reference proteome</keyword>
<evidence type="ECO:0000313" key="3">
    <source>
        <dbReference type="Proteomes" id="UP000606730"/>
    </source>
</evidence>